<dbReference type="EMBL" id="KV878683">
    <property type="protein sequence ID" value="OJJ72672.1"/>
    <property type="molecule type" value="Genomic_DNA"/>
</dbReference>
<gene>
    <name evidence="2" type="ORF">ASPBRDRAFT_54484</name>
</gene>
<dbReference type="OrthoDB" id="4439402at2759"/>
<reference evidence="3" key="1">
    <citation type="journal article" date="2017" name="Genome Biol.">
        <title>Comparative genomics reveals high biological diversity and specific adaptations in the industrially and medically important fungal genus Aspergillus.</title>
        <authorList>
            <person name="de Vries R.P."/>
            <person name="Riley R."/>
            <person name="Wiebenga A."/>
            <person name="Aguilar-Osorio G."/>
            <person name="Amillis S."/>
            <person name="Uchima C.A."/>
            <person name="Anderluh G."/>
            <person name="Asadollahi M."/>
            <person name="Askin M."/>
            <person name="Barry K."/>
            <person name="Battaglia E."/>
            <person name="Bayram O."/>
            <person name="Benocci T."/>
            <person name="Braus-Stromeyer S.A."/>
            <person name="Caldana C."/>
            <person name="Canovas D."/>
            <person name="Cerqueira G.C."/>
            <person name="Chen F."/>
            <person name="Chen W."/>
            <person name="Choi C."/>
            <person name="Clum A."/>
            <person name="Dos Santos R.A."/>
            <person name="Damasio A.R."/>
            <person name="Diallinas G."/>
            <person name="Emri T."/>
            <person name="Fekete E."/>
            <person name="Flipphi M."/>
            <person name="Freyberg S."/>
            <person name="Gallo A."/>
            <person name="Gournas C."/>
            <person name="Habgood R."/>
            <person name="Hainaut M."/>
            <person name="Harispe M.L."/>
            <person name="Henrissat B."/>
            <person name="Hilden K.S."/>
            <person name="Hope R."/>
            <person name="Hossain A."/>
            <person name="Karabika E."/>
            <person name="Karaffa L."/>
            <person name="Karanyi Z."/>
            <person name="Krasevec N."/>
            <person name="Kuo A."/>
            <person name="Kusch H."/>
            <person name="LaButti K."/>
            <person name="Lagendijk E.L."/>
            <person name="Lapidus A."/>
            <person name="Levasseur A."/>
            <person name="Lindquist E."/>
            <person name="Lipzen A."/>
            <person name="Logrieco A.F."/>
            <person name="MacCabe A."/>
            <person name="Maekelae M.R."/>
            <person name="Malavazi I."/>
            <person name="Melin P."/>
            <person name="Meyer V."/>
            <person name="Mielnichuk N."/>
            <person name="Miskei M."/>
            <person name="Molnar A.P."/>
            <person name="Mule G."/>
            <person name="Ngan C.Y."/>
            <person name="Orejas M."/>
            <person name="Orosz E."/>
            <person name="Ouedraogo J.P."/>
            <person name="Overkamp K.M."/>
            <person name="Park H.-S."/>
            <person name="Perrone G."/>
            <person name="Piumi F."/>
            <person name="Punt P.J."/>
            <person name="Ram A.F."/>
            <person name="Ramon A."/>
            <person name="Rauscher S."/>
            <person name="Record E."/>
            <person name="Riano-Pachon D.M."/>
            <person name="Robert V."/>
            <person name="Roehrig J."/>
            <person name="Ruller R."/>
            <person name="Salamov A."/>
            <person name="Salih N.S."/>
            <person name="Samson R.A."/>
            <person name="Sandor E."/>
            <person name="Sanguinetti M."/>
            <person name="Schuetze T."/>
            <person name="Sepcic K."/>
            <person name="Shelest E."/>
            <person name="Sherlock G."/>
            <person name="Sophianopoulou V."/>
            <person name="Squina F.M."/>
            <person name="Sun H."/>
            <person name="Susca A."/>
            <person name="Todd R.B."/>
            <person name="Tsang A."/>
            <person name="Unkles S.E."/>
            <person name="van de Wiele N."/>
            <person name="van Rossen-Uffink D."/>
            <person name="Oliveira J.V."/>
            <person name="Vesth T.C."/>
            <person name="Visser J."/>
            <person name="Yu J.-H."/>
            <person name="Zhou M."/>
            <person name="Andersen M.R."/>
            <person name="Archer D.B."/>
            <person name="Baker S.E."/>
            <person name="Benoit I."/>
            <person name="Brakhage A.A."/>
            <person name="Braus G.H."/>
            <person name="Fischer R."/>
            <person name="Frisvad J.C."/>
            <person name="Goldman G.H."/>
            <person name="Houbraken J."/>
            <person name="Oakley B."/>
            <person name="Pocsi I."/>
            <person name="Scazzocchio C."/>
            <person name="Seiboth B."/>
            <person name="vanKuyk P.A."/>
            <person name="Wortman J."/>
            <person name="Dyer P.S."/>
            <person name="Grigoriev I.V."/>
        </authorList>
    </citation>
    <scope>NUCLEOTIDE SEQUENCE [LARGE SCALE GENOMIC DNA]</scope>
    <source>
        <strain evidence="3">CBS 101740 / IMI 381727 / IBT 21946</strain>
    </source>
</reference>
<feature type="compositionally biased region" description="Gly residues" evidence="1">
    <location>
        <begin position="72"/>
        <end position="82"/>
    </location>
</feature>
<sequence>MSNLMHKVKDALTGHHNNSNSRKGSHGDQPSMADYNTGGERYGPGDGSYSSQPSSENYSSGDYERRTDTYGSGTGGEYGGNYGSQSSSYDYGNTGSYGAGSGDYRQGTERYGGSGTEYESRPMNSEARQGFGGSGGDNNYSQDTGSYEYSPTNRLDSGKMGYHSMGPDNVRSGGTQRNQW</sequence>
<feature type="compositionally biased region" description="Polar residues" evidence="1">
    <location>
        <begin position="137"/>
        <end position="155"/>
    </location>
</feature>
<dbReference type="OMA" id="DSGKMGY"/>
<organism evidence="2 3">
    <name type="scientific">Aspergillus brasiliensis (strain CBS 101740 / IMI 381727 / IBT 21946)</name>
    <dbReference type="NCBI Taxonomy" id="767769"/>
    <lineage>
        <taxon>Eukaryota</taxon>
        <taxon>Fungi</taxon>
        <taxon>Dikarya</taxon>
        <taxon>Ascomycota</taxon>
        <taxon>Pezizomycotina</taxon>
        <taxon>Eurotiomycetes</taxon>
        <taxon>Eurotiomycetidae</taxon>
        <taxon>Eurotiales</taxon>
        <taxon>Aspergillaceae</taxon>
        <taxon>Aspergillus</taxon>
        <taxon>Aspergillus subgen. Circumdati</taxon>
    </lineage>
</organism>
<dbReference type="AlphaFoldDB" id="A0A1L9ULZ2"/>
<protein>
    <submittedName>
        <fullName evidence="2">Uncharacterized protein</fullName>
    </submittedName>
</protein>
<name>A0A1L9ULZ2_ASPBC</name>
<evidence type="ECO:0000256" key="1">
    <source>
        <dbReference type="SAM" id="MobiDB-lite"/>
    </source>
</evidence>
<feature type="region of interest" description="Disordered" evidence="1">
    <location>
        <begin position="1"/>
        <end position="180"/>
    </location>
</feature>
<dbReference type="RefSeq" id="XP_067479920.1">
    <property type="nucleotide sequence ID" value="XM_067627241.1"/>
</dbReference>
<proteinExistence type="predicted"/>
<dbReference type="Proteomes" id="UP000184499">
    <property type="component" value="Unassembled WGS sequence"/>
</dbReference>
<evidence type="ECO:0000313" key="2">
    <source>
        <dbReference type="EMBL" id="OJJ72672.1"/>
    </source>
</evidence>
<dbReference type="GeneID" id="93579729"/>
<feature type="compositionally biased region" description="Low complexity" evidence="1">
    <location>
        <begin position="83"/>
        <end position="92"/>
    </location>
</feature>
<dbReference type="VEuPathDB" id="FungiDB:ASPBRDRAFT_54484"/>
<evidence type="ECO:0000313" key="3">
    <source>
        <dbReference type="Proteomes" id="UP000184499"/>
    </source>
</evidence>
<feature type="compositionally biased region" description="Low complexity" evidence="1">
    <location>
        <begin position="48"/>
        <end position="60"/>
    </location>
</feature>
<accession>A0A1L9ULZ2</accession>
<keyword evidence="3" id="KW-1185">Reference proteome</keyword>